<protein>
    <submittedName>
        <fullName evidence="1">Uncharacterized protein</fullName>
    </submittedName>
</protein>
<reference evidence="1" key="1">
    <citation type="submission" date="2020-11" db="EMBL/GenBank/DDBJ databases">
        <authorList>
            <person name="Tran Van P."/>
        </authorList>
    </citation>
    <scope>NUCLEOTIDE SEQUENCE</scope>
</reference>
<evidence type="ECO:0000313" key="1">
    <source>
        <dbReference type="EMBL" id="CAD7409315.1"/>
    </source>
</evidence>
<accession>A0A7R9D716</accession>
<name>A0A7R9D716_TIMCR</name>
<dbReference type="AlphaFoldDB" id="A0A7R9D716"/>
<organism evidence="1">
    <name type="scientific">Timema cristinae</name>
    <name type="common">Walking stick</name>
    <dbReference type="NCBI Taxonomy" id="61476"/>
    <lineage>
        <taxon>Eukaryota</taxon>
        <taxon>Metazoa</taxon>
        <taxon>Ecdysozoa</taxon>
        <taxon>Arthropoda</taxon>
        <taxon>Hexapoda</taxon>
        <taxon>Insecta</taxon>
        <taxon>Pterygota</taxon>
        <taxon>Neoptera</taxon>
        <taxon>Polyneoptera</taxon>
        <taxon>Phasmatodea</taxon>
        <taxon>Timematodea</taxon>
        <taxon>Timematoidea</taxon>
        <taxon>Timematidae</taxon>
        <taxon>Timema</taxon>
    </lineage>
</organism>
<sequence>MDGAEGGGVVVIDLSLSDKTNESTTLFQRDKLKHHRIKMERFPSFCEDETMAIADMLYIWEELSPSDCRPRKCKARLNEYAGEFYRKGVSAVDSEFNHIYEENRRIVLDNLIFQSPKSSGSFNVNSTIVEKNPNIPCTSCSMAAASNALRLFNTETKLRYAHAQRKTAQDRRWKNCLASNWKKHGVAYQGIP</sequence>
<gene>
    <name evidence="1" type="ORF">TCEB3V08_LOCUS9956</name>
</gene>
<dbReference type="EMBL" id="OC321040">
    <property type="protein sequence ID" value="CAD7409315.1"/>
    <property type="molecule type" value="Genomic_DNA"/>
</dbReference>
<proteinExistence type="predicted"/>